<organism evidence="4 5">
    <name type="scientific">Saccoglossus kowalevskii</name>
    <name type="common">Acorn worm</name>
    <dbReference type="NCBI Taxonomy" id="10224"/>
    <lineage>
        <taxon>Eukaryota</taxon>
        <taxon>Metazoa</taxon>
        <taxon>Hemichordata</taxon>
        <taxon>Enteropneusta</taxon>
        <taxon>Harrimaniidae</taxon>
        <taxon>Saccoglossus</taxon>
    </lineage>
</organism>
<feature type="region of interest" description="Disordered" evidence="1">
    <location>
        <begin position="4527"/>
        <end position="4546"/>
    </location>
</feature>
<feature type="transmembrane region" description="Helical" evidence="2">
    <location>
        <begin position="4214"/>
        <end position="4239"/>
    </location>
</feature>
<feature type="region of interest" description="Disordered" evidence="1">
    <location>
        <begin position="4352"/>
        <end position="4380"/>
    </location>
</feature>
<feature type="compositionally biased region" description="Polar residues" evidence="1">
    <location>
        <begin position="4368"/>
        <end position="4377"/>
    </location>
</feature>
<proteinExistence type="predicted"/>
<dbReference type="PANTHER" id="PTHR14139">
    <property type="entry name" value="CALSYNTENIN"/>
    <property type="match status" value="1"/>
</dbReference>
<dbReference type="RefSeq" id="XP_002741598.1">
    <property type="nucleotide sequence ID" value="XM_002741552.2"/>
</dbReference>
<feature type="compositionally biased region" description="Pro residues" evidence="1">
    <location>
        <begin position="4413"/>
        <end position="4422"/>
    </location>
</feature>
<feature type="region of interest" description="Disordered" evidence="1">
    <location>
        <begin position="4409"/>
        <end position="4443"/>
    </location>
</feature>
<keyword evidence="2" id="KW-1133">Transmembrane helix</keyword>
<name>A0ABM0H0N7_SACKO</name>
<keyword evidence="4" id="KW-1185">Reference proteome</keyword>
<reference evidence="5" key="1">
    <citation type="submission" date="2025-08" db="UniProtKB">
        <authorList>
            <consortium name="RefSeq"/>
        </authorList>
    </citation>
    <scope>IDENTIFICATION</scope>
    <source>
        <tissue evidence="5">Testes</tissue>
    </source>
</reference>
<evidence type="ECO:0000256" key="2">
    <source>
        <dbReference type="SAM" id="Phobius"/>
    </source>
</evidence>
<dbReference type="PANTHER" id="PTHR14139:SF2">
    <property type="entry name" value="CALSYNTENIN-1"/>
    <property type="match status" value="1"/>
</dbReference>
<dbReference type="GeneID" id="100369441"/>
<gene>
    <name evidence="5" type="primary">LOC100369441</name>
</gene>
<evidence type="ECO:0000256" key="3">
    <source>
        <dbReference type="SAM" id="SignalP"/>
    </source>
</evidence>
<dbReference type="Pfam" id="PF17963">
    <property type="entry name" value="Big_9"/>
    <property type="match status" value="1"/>
</dbReference>
<feature type="compositionally biased region" description="Polar residues" evidence="1">
    <location>
        <begin position="4433"/>
        <end position="4443"/>
    </location>
</feature>
<protein>
    <submittedName>
        <fullName evidence="5">Uncharacterized protein LOC100369441</fullName>
    </submittedName>
</protein>
<evidence type="ECO:0000313" key="5">
    <source>
        <dbReference type="RefSeq" id="XP_002741598.1"/>
    </source>
</evidence>
<feature type="chain" id="PRO_5046213846" evidence="3">
    <location>
        <begin position="21"/>
        <end position="4613"/>
    </location>
</feature>
<evidence type="ECO:0000256" key="1">
    <source>
        <dbReference type="SAM" id="MobiDB-lite"/>
    </source>
</evidence>
<dbReference type="NCBIfam" id="NF012211">
    <property type="entry name" value="tand_rpt_95"/>
    <property type="match status" value="1"/>
</dbReference>
<keyword evidence="2" id="KW-0812">Transmembrane</keyword>
<dbReference type="Proteomes" id="UP000694865">
    <property type="component" value="Unplaced"/>
</dbReference>
<evidence type="ECO:0000313" key="4">
    <source>
        <dbReference type="Proteomes" id="UP000694865"/>
    </source>
</evidence>
<sequence>MANIWSTVLLLGCIVSIANAKLYATLNGSNGVLENSTALELSEGETFQYYLQIEEQYLENVILKPREPSLLLTTLVDTFSLHNDHTVKFNITALDDDVPRMSPYRAHVDIYAGGNSEHELVITGTIVVWIRDNDHAAYVYHGSLSWWRQEKIVQTIHICIMLSLDLSSLVPGANKGTVVDMPVNLNFGDDTDVQESLQMKVLNISENEQYVVLITIIEHEYTFRTSKDFFHVDLVVCCKHHTLHNAEGSMLLSTTVDVLSDGSPQPPIIPMLHIYQQDSTHPAYVRGWSPQGHPLVYSIGEYSHLGSTDRPSLPADCVTVDKVTGQISLLIAQIAPGPWNLPLLIKDAVTEVQISMETVLVIGDLDKNMPPYIVEPKSHNCWQDTKYACVDDEFVLDIVARDTDVFDTMNIVVLSTIPDNEMSISRGDIHDKKGYIEVTWTLTWKPVTAVYYPVCFTALDSKDSYSNPHCLVLQALRKCHNMKAPVIDLNGMAANGHDHMVVFIAEKDSAVPIIHSDTHIEAEDIKSITLQLVGLKDQKREILAPIAECHTDRRLRYYHSDDFTSIVISGDSQGTSYVQFLSCLRYIHTLECPTVGDRDIIISVRDVNQMTSTSITVIKIQQLDKSAVAGYNVIATTGQTAGITQEHVLKLLPDGLDILNMTLGFSPRAIAGGSLQIGNDLDELSNVSVVLITHNKILISGKASSETYRRIAEDVLYTNKENRDQCVSFELHTFDGSVYQDKICGIDLTNSHPRERRDTSNVIVYFTEEGGPISIPTNLGIFDGYMSAPAFVTISLIPYLDIYKESLSVQSVQKQETFNVDGRQIDALVTYTPVVDFTDGVLNVSGLQTVNEYEDVLQTLVYDNIDDEPSDETRWVMIMPHDENSYTVPRNVSIVINLVNDSPTFNDNPRTTPSTYEDATRASQFPVTTWHLAASIVNDSDVDAISGIAIIGVDNDHGSWEYLAYPSHWKEIELSVNTNPDGSVPRNTTLEHLSLVLALEFSNFVQFIPHPNWHGTTHITFVAWDKTGVTASLNDGDLTNATSLSNHDPFSEDAVTIAFVVQPVNDNPTVNASTIIALTTIKEDQDSGDGDSIAKLLSNCHDVDVIGEEHLGVAITYSDISNGMWQYTIDNGTVWNNITAVYSYMALVLGEDGNTDIYRIRFLPNEDWSGTAFIQYKPWDFTDGLTAGTLNVDTTSIDPVVGAYSLIEGKAVITVEPENDSPSLSSGSNFSPMQEDIITSTGTLVIQLIWSSWSDKDGDGQGIAVVHTDNRHGVWQYGFSYPVTWYDFIPIPTLHYATLLSSNAKLRFLPDENFNTVYDNDGNARPPDDVPYITILAWDQTGDTSLQNGVDVSDHAADSTSPFSSGTYNVTQQITAINDRPVLKLTDPDTSSYETTLLENEYEVAIVSENVTLYDVDSPFLQLLKVTISYNFDSNSENSEEMDCEGTSSSDDAIEQILYSLTDLQIDATVQSWCPYEIEFQAIGPTIPISQFNTLLRTLKYSNTKAEPHPADRTISFSVKDTYTMSLTEETTVHVQFQNDAPKLRLNLLGNDTLYMTYMEGVGSMNIIPELILTDSDSTVIMDAIAELAEVFDDGFEILQVHTENTNIMATYVDGRLTLTGADSIQNYEIVLRSLVYENSHQNLSESERTIQIMVHDGDMNSLPVFCLLSVIAVNNPPVFLQNSIQLTPIKEDSTDPPPIAVTDLLYYARDVDNVDLGIAIINSNDGESGTWQFETNGVWTDMHVTDISNTLLLNSEQVIKFQPNNDFNGASYLEYLAWDLSDGHLSGSINLDLTQRDMVTGAFSVDNATAIIMVEAVNDSPVMMSEGYFNTIYEDIPTEQNNGTEVSKLLENTCTDIDGDIVGVAVIGVDNRYGIWQWTCSSSMDREWHDLIGDIMYGKIVPETPIPEKATLLSADCSIRFQPQDDFNSEGNTEIDLGAKHAMPYVTLLAWDNTGDTNGKSGCHGQDTTHNTENDINEFSSDAYNFSILVEATNDPPSLKLGNSDAGNFKTHFIEDGDRVHIVDVTFVNIVDVDDIFMKNMTIRINNVIDGAGEILELQSSNIVSMSGSQVRIKLTLNGSATIVKLLQYYNSHSDNSTIGRTSLTFIPSDQSEQIHSEAFIELLKHVMYSNHVDEPNNTTRMITIDISDGQESGHATTLMEFVIVSDHNPEITMPTAELFFTEGDSELYIFPDIQLADADDNTYYHIQEAVVTIYPLFSGTLVDEWLTAVDFNSELTLDYNSTTGLLTISTLSSIENYEAILRSVVYVNQNPEPLLIDRQVTVKITDDAGLESNIEAVTIRILVINDNKPIVYAGDLFHFIEDTDTSVEVSSGLRLIDADSGDLPISYVNISIPTAYDEFDEYLEVDLCNNITKQYLPAIHTLQLTGPATIVQFHAVLESLTYINIAEEPTPGIHTIQVIANDGIYTSSPAYIEVEVEAVNDSPILDLDILSEGRNISMTYIENAGAVLILQNYSLSLTDNDNKNLSFAEISLHHPGSGYFEIIITDTSDTNVEVSQPISSTHITLTGEDTIDNYRKILLRMTYENVNNNPVTDNQLIEITVSDGLLASSAFVHLHITAVNDPPVVELNDYVNEVVFIEEGNEVLISPNITIEDYDDSTIINASIQIRNCLDCPLEKIIVDNGLISHFGLTVSYNTTFGTMSIIGQGLTSTYQTVLRSIAYINHADEPNFETRLVEFIVNDNSDASIPAYASAIIAMINDPPTLQVNNLSSEFHTSFIEHGHPVGIVADSTQISDVDDTMIAKLSAEILNIKDLGYETLFFDLDDLPASIIQSALSVTELAELNSHDGLMNSTRSFSVTQEFTLHEWTEIMKTLRYCNTYNNATGGKRTIEMYITDPSGASSNICHSYIDVIPVNDPPVLTKPFTYEYVIKEDQNLTIPVLANFEDAEEILDNDSIVILSDPDYGSVLTIKGNIEYFPDFNDYGNYTLSFHICDSLFACSEPVVINITIQSVNDPPYIIEPLEINVDEDSSVNINLRDFVGDYEDDLIPHNPFPAVTFLAGPNTGKKNVSSDNQHVYFTPHTNINGQDLIIVSFCDSDNACIEYVEITINVKSVNDLPGVTVVYPDQSEFFIPNEDTPLQIEIILEDLEDRTPGVLTIISVNSGTAEHNPNHQSESIEYDTVYKLTTHIDYMPFKDFYGIDEILFEVCDNDNGCINTTIDIDVQPVNDPPLISVTTLYMDEDDILTINMPHDLNITDVDNTLDYTNVELMKDVNIGDLHGHNTSIWVYHPPDNFYSDQYTADIVFTVKACDTDLLDQQCTNGNITIIVIPVNDPPITPVIAIEVDEDGSKMFNLGEYICDIEDGMVRTDRISIIEPTPQLVSVSYDTYTGEITVSANTNVYGFEQVHYQACDLDNICSDNGLINIDVININDPPVADDFVYEAKQNELQLISLFDKIHDTELTEAEKIILLDVSLIDPQSGQYVGNIVTENGGTVKVLKHHALLTYEPRIDYIGIDYFNYSVCDECDERLGVVGVTDISCVKQREQSSGLSKNKNGKSIACDHGFITVYVLNSNEAPVVSEMSAITIQPESVLIQPFQEPLSGLTTDSMNIYDPDDIQAAGILNQGMDLEQYNLIDISDINITSLSVVTQPTMGSAETVFSDDELPGLLYTPFSGQKGYDSFIFQVCDKSTEWKIGTCTWATARVHVTTPGPNITAIIAEPAKEELGDLILHTDCKFSRWDTISVIFDRDTSMPPHGKEDTELSANDLNTLFEFADPFITENMNSNPYIGVWKTPNILQITIVDEGYPQPAVDIGTWFLKIKNIEPCGGFDELSHEPLPVEEWSVFCMTDAGYNSAHSTSTSPLLEGSWGYHIPTVKDIIIRNRDVPVQKLRENSNYFGEKSELVLSLWPPLSYLQFVELCKLQADEIIDFTVFGEGTELTKASCENRVPEEVAQTSETSSTVYRGTFLRSVNKRSLDLLSSSDPKGTKFESWIRDKRSSSFDGNSSTIMPVFTELVFEVTKMSNALINPEVDRDTFIKTVTSSIKLVTIANIVSVTTGMSGLEALNYTTDMIIPLEKAELYQEYIIGEIPQVISVTASDPDNLDMNYSDGDVISIVFDKDTDMPAVTERADLDKIFMFDPSLGTDYSGMWKSSQDLEITIIDSYHNSRDSRDIQNISITFTHNILYSGQEFTGQYLYLPTTRPNCVGVNVCGGNTTALTIGICSEDGLSCRATGTYFITDGNFGTGIANSSLWWIIPIIIGCAIVLFILIIIAICCCKYKKKAFELQHGSFDTSKLKRSSSTRTSWKVNAKTQKIGRTAPGILPQMMLFNSQAHSKKLVDDVSKAQYGKKQVNVDYSTVQSNKSDDSTDPTVSAMFPDLRAALLLQRHTKHSSIGESEPNIHPHSPTRSNPTAQQPPLLRHNSEIDMSIPSKHEDTIPQYTQEWQKLSGVIPPPPSPPPPDWDDSSQSSPNRNNTKLSTLRTDPVQEALLIGHRNSLQNASNAMSQKLSQMGNQPSSVQGTIPLRYISSNIPEASATSSNSSLSDVGYRTFLQNHFPKRKISPSVEDLSIQRPGKESPTEAFGEESEIEILAKQRKSTIKRRSDTSIYNKDGYELKTLRGDSHVPAMYNSENSLHDLLARRQSTNKDSSRL</sequence>
<keyword evidence="3" id="KW-0732">Signal</keyword>
<feature type="signal peptide" evidence="3">
    <location>
        <begin position="1"/>
        <end position="20"/>
    </location>
</feature>
<accession>A0ABM0H0N7</accession>
<keyword evidence="2" id="KW-0472">Membrane</keyword>